<keyword evidence="7" id="KW-1185">Reference proteome</keyword>
<dbReference type="Pfam" id="PF07992">
    <property type="entry name" value="Pyr_redox_2"/>
    <property type="match status" value="2"/>
</dbReference>
<evidence type="ECO:0000256" key="1">
    <source>
        <dbReference type="ARBA" id="ARBA00001974"/>
    </source>
</evidence>
<dbReference type="Gene3D" id="3.50.50.60">
    <property type="entry name" value="FAD/NAD(P)-binding domain"/>
    <property type="match status" value="4"/>
</dbReference>
<dbReference type="Proteomes" id="UP001244341">
    <property type="component" value="Chromosome 4b"/>
</dbReference>
<keyword evidence="2" id="KW-0285">Flavoprotein</keyword>
<evidence type="ECO:0000259" key="5">
    <source>
        <dbReference type="Pfam" id="PF07992"/>
    </source>
</evidence>
<sequence length="514" mass="55022">MRHVVIGGGIAGVCCVEELCRLAPSDDVVLISSSAVLKGVDAVIKITKTIEEVLVAEKDLTSLQHANLTVIQASVTSVDVGAKVVHLSSGAEVAYDRLCIAAGARPKVLGFHHERIITLRDTQSVEDFASRLGSARRIAVVGNGGIALELIGAVRDVEVVWVLKHGHIGDAFFDEDAAQFLLGVLQQQQQQQQPRQQADQQPQQHHGTAIEQHTLLSSKQQQQQPVRGHAAGPKWVDQLPAGKLPANVRLERNALVVYAGSEPPPGQTSSTPADGAAAAAAAAGLTDGPWPLHMQLSSGECVGVDLLVQAIGVEPATDWLPVVVFVVEFATNWLPAELARAPDGGILVDDSMQSVSVPGVFAAGDCCTVAPGSAALHWFQMRLWSQARLMGCHAAAAMSGALEKELQPLSFELFTHVTRFLGKKVVLLGLYNGQKLQQQPQEDMVMYTRALDEGTADATFVRVLLLHGKMQGVVLIGETDLEETFENLILDGLDLSQFGPQLLDPDIELDHVFD</sequence>
<evidence type="ECO:0000256" key="3">
    <source>
        <dbReference type="ARBA" id="ARBA00022827"/>
    </source>
</evidence>
<feature type="domain" description="FAD/NAD(P)-binding" evidence="5">
    <location>
        <begin position="292"/>
        <end position="388"/>
    </location>
</feature>
<comment type="cofactor">
    <cofactor evidence="1">
        <name>FAD</name>
        <dbReference type="ChEBI" id="CHEBI:57692"/>
    </cofactor>
</comment>
<evidence type="ECO:0000313" key="6">
    <source>
        <dbReference type="EMBL" id="WIA12758.1"/>
    </source>
</evidence>
<dbReference type="InterPro" id="IPR036188">
    <property type="entry name" value="FAD/NAD-bd_sf"/>
</dbReference>
<evidence type="ECO:0000256" key="2">
    <source>
        <dbReference type="ARBA" id="ARBA00022630"/>
    </source>
</evidence>
<feature type="compositionally biased region" description="Polar residues" evidence="4">
    <location>
        <begin position="215"/>
        <end position="225"/>
    </location>
</feature>
<organism evidence="6 7">
    <name type="scientific">Tetradesmus obliquus</name>
    <name type="common">Green alga</name>
    <name type="synonym">Acutodesmus obliquus</name>
    <dbReference type="NCBI Taxonomy" id="3088"/>
    <lineage>
        <taxon>Eukaryota</taxon>
        <taxon>Viridiplantae</taxon>
        <taxon>Chlorophyta</taxon>
        <taxon>core chlorophytes</taxon>
        <taxon>Chlorophyceae</taxon>
        <taxon>CS clade</taxon>
        <taxon>Sphaeropleales</taxon>
        <taxon>Scenedesmaceae</taxon>
        <taxon>Tetradesmus</taxon>
    </lineage>
</organism>
<feature type="domain" description="FAD/NAD(P)-binding" evidence="5">
    <location>
        <begin position="2"/>
        <end position="188"/>
    </location>
</feature>
<dbReference type="EMBL" id="CP126211">
    <property type="protein sequence ID" value="WIA12758.1"/>
    <property type="molecule type" value="Genomic_DNA"/>
</dbReference>
<dbReference type="PANTHER" id="PTHR43429:SF2">
    <property type="entry name" value="PYRIDINE NUCLEOTIDE-DISULFIDE OXIDOREDUCTASE DOMAIN-CONTAINING PROTEIN 1"/>
    <property type="match status" value="1"/>
</dbReference>
<evidence type="ECO:0000256" key="4">
    <source>
        <dbReference type="SAM" id="MobiDB-lite"/>
    </source>
</evidence>
<dbReference type="InterPro" id="IPR023753">
    <property type="entry name" value="FAD/NAD-binding_dom"/>
</dbReference>
<feature type="region of interest" description="Disordered" evidence="4">
    <location>
        <begin position="215"/>
        <end position="238"/>
    </location>
</feature>
<dbReference type="SUPFAM" id="SSF51905">
    <property type="entry name" value="FAD/NAD(P)-binding domain"/>
    <property type="match status" value="2"/>
</dbReference>
<protein>
    <recommendedName>
        <fullName evidence="5">FAD/NAD(P)-binding domain-containing protein</fullName>
    </recommendedName>
</protein>
<gene>
    <name evidence="6" type="ORF">OEZ85_006392</name>
</gene>
<reference evidence="6 7" key="1">
    <citation type="submission" date="2023-05" db="EMBL/GenBank/DDBJ databases">
        <title>A 100% complete, gapless, phased diploid assembly of the Scenedesmus obliquus UTEX 3031 genome.</title>
        <authorList>
            <person name="Biondi T.C."/>
            <person name="Hanschen E.R."/>
            <person name="Kwon T."/>
            <person name="Eng W."/>
            <person name="Kruse C.P.S."/>
            <person name="Koehler S.I."/>
            <person name="Kunde Y."/>
            <person name="Gleasner C.D."/>
            <person name="You Mak K.T."/>
            <person name="Polle J."/>
            <person name="Hovde B.T."/>
            <person name="Starkenburg S.R."/>
        </authorList>
    </citation>
    <scope>NUCLEOTIDE SEQUENCE [LARGE SCALE GENOMIC DNA]</scope>
    <source>
        <strain evidence="6 7">DOE0152z</strain>
    </source>
</reference>
<keyword evidence="3" id="KW-0274">FAD</keyword>
<dbReference type="PANTHER" id="PTHR43429">
    <property type="entry name" value="PYRIDINE NUCLEOTIDE-DISULFIDE OXIDOREDUCTASE DOMAIN-CONTAINING"/>
    <property type="match status" value="1"/>
</dbReference>
<dbReference type="PRINTS" id="PR00368">
    <property type="entry name" value="FADPNR"/>
</dbReference>
<dbReference type="InterPro" id="IPR050260">
    <property type="entry name" value="FAD-bd_OxRdtase"/>
</dbReference>
<accession>A0ABY8TWI9</accession>
<name>A0ABY8TWI9_TETOB</name>
<proteinExistence type="predicted"/>
<evidence type="ECO:0000313" key="7">
    <source>
        <dbReference type="Proteomes" id="UP001244341"/>
    </source>
</evidence>